<name>A0ABS4IGK4_9BACI</name>
<dbReference type="RefSeq" id="WP_209463225.1">
    <property type="nucleotide sequence ID" value="NZ_CP110224.1"/>
</dbReference>
<evidence type="ECO:0000313" key="2">
    <source>
        <dbReference type="Proteomes" id="UP001519345"/>
    </source>
</evidence>
<dbReference type="EMBL" id="JAGGKX010000010">
    <property type="protein sequence ID" value="MBP1970068.1"/>
    <property type="molecule type" value="Genomic_DNA"/>
</dbReference>
<organism evidence="1 2">
    <name type="scientific">Virgibacillus natechei</name>
    <dbReference type="NCBI Taxonomy" id="1216297"/>
    <lineage>
        <taxon>Bacteria</taxon>
        <taxon>Bacillati</taxon>
        <taxon>Bacillota</taxon>
        <taxon>Bacilli</taxon>
        <taxon>Bacillales</taxon>
        <taxon>Bacillaceae</taxon>
        <taxon>Virgibacillus</taxon>
    </lineage>
</organism>
<accession>A0ABS4IGK4</accession>
<gene>
    <name evidence="1" type="ORF">J2Z83_002184</name>
</gene>
<reference evidence="1 2" key="1">
    <citation type="submission" date="2021-03" db="EMBL/GenBank/DDBJ databases">
        <title>Genomic Encyclopedia of Type Strains, Phase IV (KMG-IV): sequencing the most valuable type-strain genomes for metagenomic binning, comparative biology and taxonomic classification.</title>
        <authorList>
            <person name="Goeker M."/>
        </authorList>
    </citation>
    <scope>NUCLEOTIDE SEQUENCE [LARGE SCALE GENOMIC DNA]</scope>
    <source>
        <strain evidence="1 2">DSM 25609</strain>
    </source>
</reference>
<comment type="caution">
    <text evidence="1">The sequence shown here is derived from an EMBL/GenBank/DDBJ whole genome shotgun (WGS) entry which is preliminary data.</text>
</comment>
<protein>
    <submittedName>
        <fullName evidence="1">Uncharacterized protein</fullName>
    </submittedName>
</protein>
<dbReference type="Proteomes" id="UP001519345">
    <property type="component" value="Unassembled WGS sequence"/>
</dbReference>
<sequence length="61" mass="6848">MKPCCHQTNIRQIRVNQMSGGSSINYGDSIHKGLQANQKINTSEYVIGDEFSFASPEEEEE</sequence>
<evidence type="ECO:0000313" key="1">
    <source>
        <dbReference type="EMBL" id="MBP1970068.1"/>
    </source>
</evidence>
<proteinExistence type="predicted"/>
<keyword evidence="2" id="KW-1185">Reference proteome</keyword>